<dbReference type="AlphaFoldDB" id="A0A2L1GKL7"/>
<keyword evidence="6" id="KW-0862">Zinc</keyword>
<evidence type="ECO:0000256" key="3">
    <source>
        <dbReference type="ARBA" id="ARBA00022670"/>
    </source>
</evidence>
<evidence type="ECO:0000256" key="8">
    <source>
        <dbReference type="RuleBase" id="RU004447"/>
    </source>
</evidence>
<dbReference type="GO" id="GO:0046872">
    <property type="term" value="F:metal ion binding"/>
    <property type="evidence" value="ECO:0007669"/>
    <property type="project" value="UniProtKB-KW"/>
</dbReference>
<name>A0A2L1GKL7_9BACT</name>
<dbReference type="Gene3D" id="3.30.830.10">
    <property type="entry name" value="Metalloenzyme, LuxS/M16 peptidase-like"/>
    <property type="match status" value="4"/>
</dbReference>
<organism evidence="11 12">
    <name type="scientific">Desulfobulbus oralis</name>
    <dbReference type="NCBI Taxonomy" id="1986146"/>
    <lineage>
        <taxon>Bacteria</taxon>
        <taxon>Pseudomonadati</taxon>
        <taxon>Thermodesulfobacteriota</taxon>
        <taxon>Desulfobulbia</taxon>
        <taxon>Desulfobulbales</taxon>
        <taxon>Desulfobulbaceae</taxon>
        <taxon>Desulfobulbus</taxon>
    </lineage>
</organism>
<proteinExistence type="inferred from homology"/>
<dbReference type="Proteomes" id="UP000239867">
    <property type="component" value="Chromosome"/>
</dbReference>
<keyword evidence="3" id="KW-0645">Protease</keyword>
<evidence type="ECO:0000313" key="12">
    <source>
        <dbReference type="Proteomes" id="UP000239867"/>
    </source>
</evidence>
<evidence type="ECO:0000259" key="9">
    <source>
        <dbReference type="Pfam" id="PF00675"/>
    </source>
</evidence>
<evidence type="ECO:0008006" key="13">
    <source>
        <dbReference type="Google" id="ProtNLM"/>
    </source>
</evidence>
<dbReference type="InterPro" id="IPR007863">
    <property type="entry name" value="Peptidase_M16_C"/>
</dbReference>
<dbReference type="InterPro" id="IPR050626">
    <property type="entry name" value="Peptidase_M16"/>
</dbReference>
<keyword evidence="5" id="KW-0378">Hydrolase</keyword>
<comment type="cofactor">
    <cofactor evidence="1">
        <name>Zn(2+)</name>
        <dbReference type="ChEBI" id="CHEBI:29105"/>
    </cofactor>
</comment>
<feature type="domain" description="Peptidase M16 C-terminal" evidence="10">
    <location>
        <begin position="345"/>
        <end position="522"/>
    </location>
</feature>
<feature type="domain" description="Peptidase M16 N-terminal" evidence="9">
    <location>
        <begin position="184"/>
        <end position="310"/>
    </location>
</feature>
<dbReference type="PANTHER" id="PTHR43690:SF34">
    <property type="entry name" value="ZINC PROTEASE PQQL-LIKE"/>
    <property type="match status" value="1"/>
</dbReference>
<dbReference type="KEGG" id="deo:CAY53_00885"/>
<reference evidence="11 12" key="1">
    <citation type="journal article" date="2018" name="MBio">
        <title>Insights into the evolution of host association through the isolation and characterization of a novel human periodontal pathobiont, Desulfobulbus oralis.</title>
        <authorList>
            <person name="Cross K.L."/>
            <person name="Chirania P."/>
            <person name="Xiong W."/>
            <person name="Beall C.J."/>
            <person name="Elkins J.G."/>
            <person name="Giannone R.J."/>
            <person name="Griffen A.L."/>
            <person name="Guss A.M."/>
            <person name="Hettich R.L."/>
            <person name="Joshi S.S."/>
            <person name="Mokrzan E.M."/>
            <person name="Martin R.K."/>
            <person name="Zhulin I.B."/>
            <person name="Leys E.J."/>
            <person name="Podar M."/>
        </authorList>
    </citation>
    <scope>NUCLEOTIDE SEQUENCE [LARGE SCALE GENOMIC DNA]</scope>
    <source>
        <strain evidence="11 12">ORNL</strain>
    </source>
</reference>
<keyword evidence="12" id="KW-1185">Reference proteome</keyword>
<evidence type="ECO:0000256" key="6">
    <source>
        <dbReference type="ARBA" id="ARBA00022833"/>
    </source>
</evidence>
<dbReference type="SUPFAM" id="SSF63411">
    <property type="entry name" value="LuxS/MPP-like metallohydrolase"/>
    <property type="match status" value="4"/>
</dbReference>
<dbReference type="GO" id="GO:0006508">
    <property type="term" value="P:proteolysis"/>
    <property type="evidence" value="ECO:0007669"/>
    <property type="project" value="UniProtKB-KW"/>
</dbReference>
<protein>
    <recommendedName>
        <fullName evidence="13">Peptidase M16</fullName>
    </recommendedName>
</protein>
<feature type="domain" description="Peptidase M16 C-terminal" evidence="10">
    <location>
        <begin position="822"/>
        <end position="997"/>
    </location>
</feature>
<dbReference type="EMBL" id="CP021255">
    <property type="protein sequence ID" value="AVD70212.1"/>
    <property type="molecule type" value="Genomic_DNA"/>
</dbReference>
<dbReference type="Pfam" id="PF00675">
    <property type="entry name" value="Peptidase_M16"/>
    <property type="match status" value="1"/>
</dbReference>
<sequence>MSSPPHSCAIRLHRAATAASCRRSAAIRRWRPSLPNSVCKVATDSGQSSQGRASRAPSCAKVRAIARPMPRAAPRTRALLPFSSILPPPCRCSIVASAFAVLKPPPIPNYPETLSATMPERILWPHLLLGALLCLLLLPPALPAKEGPTPGCTSQGWPHEKSDLPVDPDIRFGTLDNGLRYLIRENREPRKRVALYLNVQAGSLQETNEERGLAHYLEHMLFNGSTHYPPGTLIKYFQSIGMDFGADTNAHTAYDETVYTLTLPAADEKTLAEGLTVLADFARGALLLESEVDRERGVIFSEKRSRDTAAARVRKARLAFDFAGTIVAERDPIGIEATLQQADSARLRAFYDKWYRPDNMIVVMVGDMDPRLAEGLLRQHFAPLTRAKARPVCPQYGEPAAAGLRLHYLAEPELGHTEVSLSTVRALPAGPDTLARETERLHQDLAMILLNNRLQQLEREAGSPISGSMVYSGPFLPQFRYTLLGARTEAARWHKGLQLLTGVLEQALREGFTEAELTRGKKEILAMLEEEAQSAGGRDSRELAMELVQALNNGEVPLAPAGKKAIFAPLTRQSTLAEVNRALHELWPREPRTVSVAGTAMPAQSAAQARARIQAVYTGALSAQARPWHKMAARAFPYLAYRQEPIRPTGQQSDSATQVQTLTFGGGVVAHLKKTDFQPNQVLLNLHFGQGLAGETPPGAAMLAPGLINESGTGAMSREQLQEVLAGTSLSLDFAVAAESFSFRGSCLSSELERMLQVLHARLHDPGFRPEAFARVREQLEQMYAGLASSVEGVQRLAGDHFLSGGSRAFATPAWQEVARITLPQLEAWLRPAFAHAPLEINIVGDIDLKETKRLLGRYFGEERRTAATALPARKTPAFPAGQSRRFTAAAASDKAYLTLAWKTDDFWNIQRTRGLNLLASILEDRLRVKIREELGSTYSPQVFSLPGKIDPGFGLLESRMIVAPAQAEKLAQVVRDETARLARNGVSAEAFKRAQAPTLTAIREQMRSNSYWLHAVLSLSSRHPEQLEWPKHIVQEFEAMQAADVNRLAAQYLGPEQAATVLVVPASSL</sequence>
<gene>
    <name evidence="11" type="ORF">CAY53_00885</name>
</gene>
<accession>A0A2L1GKL7</accession>
<dbReference type="InterPro" id="IPR011765">
    <property type="entry name" value="Pept_M16_N"/>
</dbReference>
<evidence type="ECO:0000256" key="7">
    <source>
        <dbReference type="ARBA" id="ARBA00023049"/>
    </source>
</evidence>
<dbReference type="InterPro" id="IPR001431">
    <property type="entry name" value="Pept_M16_Zn_BS"/>
</dbReference>
<evidence type="ECO:0000256" key="4">
    <source>
        <dbReference type="ARBA" id="ARBA00022723"/>
    </source>
</evidence>
<dbReference type="InterPro" id="IPR011249">
    <property type="entry name" value="Metalloenz_LuxS/M16"/>
</dbReference>
<dbReference type="PANTHER" id="PTHR43690">
    <property type="entry name" value="NARDILYSIN"/>
    <property type="match status" value="1"/>
</dbReference>
<dbReference type="GO" id="GO:0004222">
    <property type="term" value="F:metalloendopeptidase activity"/>
    <property type="evidence" value="ECO:0007669"/>
    <property type="project" value="InterPro"/>
</dbReference>
<dbReference type="Pfam" id="PF05193">
    <property type="entry name" value="Peptidase_M16_C"/>
    <property type="match status" value="2"/>
</dbReference>
<keyword evidence="7" id="KW-0482">Metalloprotease</keyword>
<evidence type="ECO:0000256" key="2">
    <source>
        <dbReference type="ARBA" id="ARBA00007261"/>
    </source>
</evidence>
<evidence type="ECO:0000259" key="10">
    <source>
        <dbReference type="Pfam" id="PF05193"/>
    </source>
</evidence>
<keyword evidence="4" id="KW-0479">Metal-binding</keyword>
<evidence type="ECO:0000256" key="5">
    <source>
        <dbReference type="ARBA" id="ARBA00022801"/>
    </source>
</evidence>
<dbReference type="PROSITE" id="PS00143">
    <property type="entry name" value="INSULINASE"/>
    <property type="match status" value="1"/>
</dbReference>
<comment type="similarity">
    <text evidence="2 8">Belongs to the peptidase M16 family.</text>
</comment>
<evidence type="ECO:0000313" key="11">
    <source>
        <dbReference type="EMBL" id="AVD70212.1"/>
    </source>
</evidence>
<evidence type="ECO:0000256" key="1">
    <source>
        <dbReference type="ARBA" id="ARBA00001947"/>
    </source>
</evidence>